<keyword evidence="17 18" id="KW-0131">Cell cycle</keyword>
<dbReference type="NCBIfam" id="TIGR01087">
    <property type="entry name" value="murD"/>
    <property type="match status" value="1"/>
</dbReference>
<evidence type="ECO:0000256" key="6">
    <source>
        <dbReference type="ARBA" id="ARBA00015655"/>
    </source>
</evidence>
<dbReference type="Pfam" id="PF02875">
    <property type="entry name" value="Mur_ligase_C"/>
    <property type="match status" value="1"/>
</dbReference>
<dbReference type="InterPro" id="IPR036565">
    <property type="entry name" value="Mur-like_cat_sf"/>
</dbReference>
<evidence type="ECO:0000256" key="5">
    <source>
        <dbReference type="ARBA" id="ARBA00012212"/>
    </source>
</evidence>
<evidence type="ECO:0000259" key="20">
    <source>
        <dbReference type="Pfam" id="PF08245"/>
    </source>
</evidence>
<dbReference type="PANTHER" id="PTHR43692">
    <property type="entry name" value="UDP-N-ACETYLMURAMOYLALANINE--D-GLUTAMATE LIGASE"/>
    <property type="match status" value="1"/>
</dbReference>
<proteinExistence type="inferred from homology"/>
<evidence type="ECO:0000256" key="2">
    <source>
        <dbReference type="ARBA" id="ARBA00004496"/>
    </source>
</evidence>
<organism evidence="21 22">
    <name type="scientific">Acetonema longum DSM 6540</name>
    <dbReference type="NCBI Taxonomy" id="1009370"/>
    <lineage>
        <taxon>Bacteria</taxon>
        <taxon>Bacillati</taxon>
        <taxon>Bacillota</taxon>
        <taxon>Negativicutes</taxon>
        <taxon>Acetonemataceae</taxon>
        <taxon>Acetonema</taxon>
    </lineage>
</organism>
<name>F7NMZ0_9FIRM</name>
<dbReference type="GO" id="GO:0051301">
    <property type="term" value="P:cell division"/>
    <property type="evidence" value="ECO:0007669"/>
    <property type="project" value="UniProtKB-KW"/>
</dbReference>
<evidence type="ECO:0000256" key="15">
    <source>
        <dbReference type="ARBA" id="ARBA00032324"/>
    </source>
</evidence>
<dbReference type="GO" id="GO:0071555">
    <property type="term" value="P:cell wall organization"/>
    <property type="evidence" value="ECO:0007669"/>
    <property type="project" value="UniProtKB-KW"/>
</dbReference>
<comment type="catalytic activity">
    <reaction evidence="16 17 18">
        <text>UDP-N-acetyl-alpha-D-muramoyl-L-alanine + D-glutamate + ATP = UDP-N-acetyl-alpha-D-muramoyl-L-alanyl-D-glutamate + ADP + phosphate + H(+)</text>
        <dbReference type="Rhea" id="RHEA:16429"/>
        <dbReference type="ChEBI" id="CHEBI:15378"/>
        <dbReference type="ChEBI" id="CHEBI:29986"/>
        <dbReference type="ChEBI" id="CHEBI:30616"/>
        <dbReference type="ChEBI" id="CHEBI:43474"/>
        <dbReference type="ChEBI" id="CHEBI:83898"/>
        <dbReference type="ChEBI" id="CHEBI:83900"/>
        <dbReference type="ChEBI" id="CHEBI:456216"/>
        <dbReference type="EC" id="6.3.2.9"/>
    </reaction>
</comment>
<dbReference type="EC" id="6.3.2.9" evidence="5 17"/>
<sequence>MEFSGKKCLVLGAGISGISAANVLQELGVAVTLSDAKPLDSLNPSLASQIHQGIRLSFGKQDEALLSGQDYVIVSPGVSIYSPLVETAQRNGKLVMSEIEVAYQLCKAPLLAITGTNGKTTTTTLLGEMVKRSGRPVVVGGNIGLALSQEVRGLGPDGLAVAEISSFQLEGVINFKPHIAAILNLTPDHIDRHRNIATYQAMKERIFARQQGSDITILNYDDPVVREMKSRVPGQVVYFSRKKQMEEGIFLADGMIRLVWQGAGYDICLISDIKLKGGHNLENAMAAAAAAFLAGVSIADIAATLKAFAGVEHRIEPVATVQGVTYYNDSKATNPESTIKALEAFSGNGILLAGGRDKNTDLTEFMTLAKEKLDVLILFGEAKERFQQAAQKLGVKRIEITQTMEEAVRLAHSIARPPQVVLLSPACASYDMFNNYEERGRLFKELVHQLR</sequence>
<dbReference type="InterPro" id="IPR004101">
    <property type="entry name" value="Mur_ligase_C"/>
</dbReference>
<protein>
    <recommendedName>
        <fullName evidence="6 17">UDP-N-acetylmuramoylalanine--D-glutamate ligase</fullName>
        <ecNumber evidence="5 17">6.3.2.9</ecNumber>
    </recommendedName>
    <alternativeName>
        <fullName evidence="15 17">D-glutamic acid-adding enzyme</fullName>
    </alternativeName>
    <alternativeName>
        <fullName evidence="14 17">UDP-N-acetylmuramoyl-L-alanyl-D-glutamate synthetase</fullName>
    </alternativeName>
</protein>
<dbReference type="GO" id="GO:0009252">
    <property type="term" value="P:peptidoglycan biosynthetic process"/>
    <property type="evidence" value="ECO:0007669"/>
    <property type="project" value="UniProtKB-UniRule"/>
</dbReference>
<evidence type="ECO:0000256" key="8">
    <source>
        <dbReference type="ARBA" id="ARBA00022598"/>
    </source>
</evidence>
<keyword evidence="10 17" id="KW-0067">ATP-binding</keyword>
<dbReference type="eggNOG" id="COG0771">
    <property type="taxonomic scope" value="Bacteria"/>
</dbReference>
<gene>
    <name evidence="17 21" type="primary">murD</name>
    <name evidence="21" type="ORF">ALO_17366</name>
</gene>
<evidence type="ECO:0000256" key="3">
    <source>
        <dbReference type="ARBA" id="ARBA00004752"/>
    </source>
</evidence>
<dbReference type="STRING" id="1009370.ALO_17366"/>
<keyword evidence="17 18" id="KW-0132">Cell division</keyword>
<comment type="similarity">
    <text evidence="4 17">Belongs to the MurCDEF family.</text>
</comment>
<keyword evidence="9 17" id="KW-0547">Nucleotide-binding</keyword>
<keyword evidence="8 17" id="KW-0436">Ligase</keyword>
<evidence type="ECO:0000259" key="19">
    <source>
        <dbReference type="Pfam" id="PF02875"/>
    </source>
</evidence>
<dbReference type="HAMAP" id="MF_00639">
    <property type="entry name" value="MurD"/>
    <property type="match status" value="1"/>
</dbReference>
<evidence type="ECO:0000256" key="14">
    <source>
        <dbReference type="ARBA" id="ARBA00030398"/>
    </source>
</evidence>
<evidence type="ECO:0000256" key="12">
    <source>
        <dbReference type="ARBA" id="ARBA00022984"/>
    </source>
</evidence>
<evidence type="ECO:0000256" key="13">
    <source>
        <dbReference type="ARBA" id="ARBA00023316"/>
    </source>
</evidence>
<evidence type="ECO:0000256" key="4">
    <source>
        <dbReference type="ARBA" id="ARBA00010416"/>
    </source>
</evidence>
<dbReference type="Pfam" id="PF21799">
    <property type="entry name" value="MurD-like_N"/>
    <property type="match status" value="1"/>
</dbReference>
<keyword evidence="13 17" id="KW-0961">Cell wall biogenesis/degradation</keyword>
<dbReference type="AlphaFoldDB" id="F7NMZ0"/>
<comment type="subcellular location">
    <subcellularLocation>
        <location evidence="2 17 18">Cytoplasm</location>
    </subcellularLocation>
</comment>
<evidence type="ECO:0000313" key="22">
    <source>
        <dbReference type="Proteomes" id="UP000003240"/>
    </source>
</evidence>
<reference evidence="21 22" key="1">
    <citation type="journal article" date="2011" name="EMBO J.">
        <title>Structural diversity of bacterial flagellar motors.</title>
        <authorList>
            <person name="Chen S."/>
            <person name="Beeby M."/>
            <person name="Murphy G.E."/>
            <person name="Leadbetter J.R."/>
            <person name="Hendrixson D.R."/>
            <person name="Briegel A."/>
            <person name="Li Z."/>
            <person name="Shi J."/>
            <person name="Tocheva E.I."/>
            <person name="Muller A."/>
            <person name="Dobro M.J."/>
            <person name="Jensen G.J."/>
        </authorList>
    </citation>
    <scope>NUCLEOTIDE SEQUENCE [LARGE SCALE GENOMIC DNA]</scope>
    <source>
        <strain evidence="21 22">DSM 6540</strain>
    </source>
</reference>
<evidence type="ECO:0000256" key="9">
    <source>
        <dbReference type="ARBA" id="ARBA00022741"/>
    </source>
</evidence>
<dbReference type="SUPFAM" id="SSF53244">
    <property type="entry name" value="MurD-like peptide ligases, peptide-binding domain"/>
    <property type="match status" value="1"/>
</dbReference>
<dbReference type="UniPathway" id="UPA00219"/>
<evidence type="ECO:0000256" key="11">
    <source>
        <dbReference type="ARBA" id="ARBA00022960"/>
    </source>
</evidence>
<keyword evidence="11 17" id="KW-0133">Cell shape</keyword>
<dbReference type="RefSeq" id="WP_004098178.1">
    <property type="nucleotide sequence ID" value="NZ_AFGF01000197.1"/>
</dbReference>
<dbReference type="PANTHER" id="PTHR43692:SF1">
    <property type="entry name" value="UDP-N-ACETYLMURAMOYLALANINE--D-GLUTAMATE LIGASE"/>
    <property type="match status" value="1"/>
</dbReference>
<keyword evidence="7 17" id="KW-0963">Cytoplasm</keyword>
<evidence type="ECO:0000256" key="17">
    <source>
        <dbReference type="HAMAP-Rule" id="MF_00639"/>
    </source>
</evidence>
<dbReference type="InterPro" id="IPR036615">
    <property type="entry name" value="Mur_ligase_C_dom_sf"/>
</dbReference>
<comment type="pathway">
    <text evidence="3 17 18">Cell wall biogenesis; peptidoglycan biosynthesis.</text>
</comment>
<evidence type="ECO:0000256" key="16">
    <source>
        <dbReference type="ARBA" id="ARBA00047632"/>
    </source>
</evidence>
<evidence type="ECO:0000256" key="10">
    <source>
        <dbReference type="ARBA" id="ARBA00022840"/>
    </source>
</evidence>
<dbReference type="Gene3D" id="3.40.1190.10">
    <property type="entry name" value="Mur-like, catalytic domain"/>
    <property type="match status" value="1"/>
</dbReference>
<dbReference type="EMBL" id="AFGF01000197">
    <property type="protein sequence ID" value="EGO62568.1"/>
    <property type="molecule type" value="Genomic_DNA"/>
</dbReference>
<dbReference type="SUPFAM" id="SSF51984">
    <property type="entry name" value="MurCD N-terminal domain"/>
    <property type="match status" value="1"/>
</dbReference>
<evidence type="ECO:0000313" key="21">
    <source>
        <dbReference type="EMBL" id="EGO62568.1"/>
    </source>
</evidence>
<dbReference type="Gene3D" id="3.40.50.720">
    <property type="entry name" value="NAD(P)-binding Rossmann-like Domain"/>
    <property type="match status" value="1"/>
</dbReference>
<dbReference type="Proteomes" id="UP000003240">
    <property type="component" value="Unassembled WGS sequence"/>
</dbReference>
<dbReference type="InterPro" id="IPR005762">
    <property type="entry name" value="MurD"/>
</dbReference>
<dbReference type="Pfam" id="PF08245">
    <property type="entry name" value="Mur_ligase_M"/>
    <property type="match status" value="1"/>
</dbReference>
<dbReference type="Gene3D" id="3.90.190.20">
    <property type="entry name" value="Mur ligase, C-terminal domain"/>
    <property type="match status" value="1"/>
</dbReference>
<comment type="caution">
    <text evidence="21">The sequence shown here is derived from an EMBL/GenBank/DDBJ whole genome shotgun (WGS) entry which is preliminary data.</text>
</comment>
<accession>F7NMZ0</accession>
<evidence type="ECO:0000256" key="1">
    <source>
        <dbReference type="ARBA" id="ARBA00002734"/>
    </source>
</evidence>
<dbReference type="GO" id="GO:0005737">
    <property type="term" value="C:cytoplasm"/>
    <property type="evidence" value="ECO:0007669"/>
    <property type="project" value="UniProtKB-SubCell"/>
</dbReference>
<feature type="binding site" evidence="17">
    <location>
        <begin position="115"/>
        <end position="121"/>
    </location>
    <ligand>
        <name>ATP</name>
        <dbReference type="ChEBI" id="CHEBI:30616"/>
    </ligand>
</feature>
<keyword evidence="22" id="KW-1185">Reference proteome</keyword>
<dbReference type="InterPro" id="IPR013221">
    <property type="entry name" value="Mur_ligase_cen"/>
</dbReference>
<dbReference type="GO" id="GO:0008764">
    <property type="term" value="F:UDP-N-acetylmuramoylalanine-D-glutamate ligase activity"/>
    <property type="evidence" value="ECO:0007669"/>
    <property type="project" value="UniProtKB-UniRule"/>
</dbReference>
<evidence type="ECO:0000256" key="18">
    <source>
        <dbReference type="RuleBase" id="RU003664"/>
    </source>
</evidence>
<evidence type="ECO:0000256" key="7">
    <source>
        <dbReference type="ARBA" id="ARBA00022490"/>
    </source>
</evidence>
<dbReference type="GO" id="GO:0008360">
    <property type="term" value="P:regulation of cell shape"/>
    <property type="evidence" value="ECO:0007669"/>
    <property type="project" value="UniProtKB-KW"/>
</dbReference>
<comment type="function">
    <text evidence="1 17 18">Cell wall formation. Catalyzes the addition of glutamate to the nucleotide precursor UDP-N-acetylmuramoyl-L-alanine (UMA).</text>
</comment>
<dbReference type="GO" id="GO:0005524">
    <property type="term" value="F:ATP binding"/>
    <property type="evidence" value="ECO:0007669"/>
    <property type="project" value="UniProtKB-UniRule"/>
</dbReference>
<feature type="domain" description="Mur ligase central" evidence="20">
    <location>
        <begin position="113"/>
        <end position="291"/>
    </location>
</feature>
<dbReference type="SUPFAM" id="SSF53623">
    <property type="entry name" value="MurD-like peptide ligases, catalytic domain"/>
    <property type="match status" value="1"/>
</dbReference>
<keyword evidence="12 17" id="KW-0573">Peptidoglycan synthesis</keyword>
<feature type="domain" description="Mur ligase C-terminal" evidence="19">
    <location>
        <begin position="313"/>
        <end position="427"/>
    </location>
</feature>
<dbReference type="OrthoDB" id="9809796at2"/>